<dbReference type="InterPro" id="IPR005090">
    <property type="entry name" value="RepC_N"/>
</dbReference>
<dbReference type="Pfam" id="PF03428">
    <property type="entry name" value="RP-C"/>
    <property type="match status" value="1"/>
</dbReference>
<dbReference type="OrthoDB" id="7488837at2"/>
<evidence type="ECO:0000259" key="3">
    <source>
        <dbReference type="Pfam" id="PF11800"/>
    </source>
</evidence>
<feature type="region of interest" description="Disordered" evidence="1">
    <location>
        <begin position="1"/>
        <end position="33"/>
    </location>
</feature>
<feature type="domain" description="Plasmid replication protein C C-terminal" evidence="3">
    <location>
        <begin position="293"/>
        <end position="377"/>
    </location>
</feature>
<keyword evidence="5" id="KW-1185">Reference proteome</keyword>
<sequence>MSATTHNIGLRRVTRQPQKLPSGKRPPLVSAHEPVISPEGVDRWKLLDLLTDNRRAFGLSASEIAVVKGFFKCFPKGRLPVGKPHRIEASNRKLQGNADHMPSSTFNRVLRLLEKKDYISRGHFGNGKRKPAFGSDAFAGDASAIDIRPLIDQAEMIAHQAGIRCVEEIRQEELRTRIKAIRPEIRDLIACTSLPPTSAVIDVLDRYTGDYRLPRRASSCELQKMLDQHCDDRDALMLNTGSSGAHFGHPIHKSNTEVKNIESYLSADGFRRRGEEPESGTASLANGPSVDVQQIGRLCPELVDYLQGQQLSAPGMFAAADLVRTFFLVGDKLWESAVSASTQVASILAVAIVLRDQANIRNHGAYLGTMLRNLVNGSQDEARLLRTLQSKQSQSHEDSYPVEAKGSSSKPYKT</sequence>
<dbReference type="EMBL" id="QGTR01000001">
    <property type="protein sequence ID" value="PWW03802.1"/>
    <property type="molecule type" value="Genomic_DNA"/>
</dbReference>
<evidence type="ECO:0000259" key="2">
    <source>
        <dbReference type="Pfam" id="PF03428"/>
    </source>
</evidence>
<feature type="domain" description="Plasmid replication protein C N-terminal" evidence="2">
    <location>
        <begin position="36"/>
        <end position="190"/>
    </location>
</feature>
<evidence type="ECO:0000313" key="4">
    <source>
        <dbReference type="EMBL" id="PWW03802.1"/>
    </source>
</evidence>
<feature type="region of interest" description="Disordered" evidence="1">
    <location>
        <begin position="389"/>
        <end position="414"/>
    </location>
</feature>
<protein>
    <submittedName>
        <fullName evidence="4">Replication protein C-like</fullName>
    </submittedName>
</protein>
<dbReference type="RefSeq" id="WP_158284837.1">
    <property type="nucleotide sequence ID" value="NZ_QGTR01000001.1"/>
</dbReference>
<evidence type="ECO:0000256" key="1">
    <source>
        <dbReference type="SAM" id="MobiDB-lite"/>
    </source>
</evidence>
<proteinExistence type="predicted"/>
<gene>
    <name evidence="4" type="ORF">DFR52_101490</name>
</gene>
<name>A0A317PQR3_9HYPH</name>
<dbReference type="InterPro" id="IPR021760">
    <property type="entry name" value="RepC_C"/>
</dbReference>
<dbReference type="Pfam" id="PF11800">
    <property type="entry name" value="RP-C_C"/>
    <property type="match status" value="1"/>
</dbReference>
<reference evidence="4 5" key="1">
    <citation type="submission" date="2018-05" db="EMBL/GenBank/DDBJ databases">
        <title>Genomic Encyclopedia of Type Strains, Phase IV (KMG-IV): sequencing the most valuable type-strain genomes for metagenomic binning, comparative biology and taxonomic classification.</title>
        <authorList>
            <person name="Goeker M."/>
        </authorList>
    </citation>
    <scope>NUCLEOTIDE SEQUENCE [LARGE SCALE GENOMIC DNA]</scope>
    <source>
        <strain evidence="4 5">DSM 16791</strain>
    </source>
</reference>
<accession>A0A317PQR3</accession>
<comment type="caution">
    <text evidence="4">The sequence shown here is derived from an EMBL/GenBank/DDBJ whole genome shotgun (WGS) entry which is preliminary data.</text>
</comment>
<dbReference type="Proteomes" id="UP000246352">
    <property type="component" value="Unassembled WGS sequence"/>
</dbReference>
<dbReference type="AlphaFoldDB" id="A0A317PQR3"/>
<evidence type="ECO:0000313" key="5">
    <source>
        <dbReference type="Proteomes" id="UP000246352"/>
    </source>
</evidence>
<organism evidence="4 5">
    <name type="scientific">Hoeflea marina</name>
    <dbReference type="NCBI Taxonomy" id="274592"/>
    <lineage>
        <taxon>Bacteria</taxon>
        <taxon>Pseudomonadati</taxon>
        <taxon>Pseudomonadota</taxon>
        <taxon>Alphaproteobacteria</taxon>
        <taxon>Hyphomicrobiales</taxon>
        <taxon>Rhizobiaceae</taxon>
        <taxon>Hoeflea</taxon>
    </lineage>
</organism>